<dbReference type="GO" id="GO:0008080">
    <property type="term" value="F:N-acetyltransferase activity"/>
    <property type="evidence" value="ECO:0007669"/>
    <property type="project" value="InterPro"/>
</dbReference>
<evidence type="ECO:0000256" key="2">
    <source>
        <dbReference type="ARBA" id="ARBA00023315"/>
    </source>
</evidence>
<accession>A0A0X8JNT8</accession>
<dbReference type="PANTHER" id="PTHR43626:SF4">
    <property type="entry name" value="GCN5-RELATED N-ACETYLTRANSFERASE 2, CHLOROPLASTIC"/>
    <property type="match status" value="1"/>
</dbReference>
<dbReference type="OrthoDB" id="9797178at2"/>
<evidence type="ECO:0000256" key="1">
    <source>
        <dbReference type="ARBA" id="ARBA00022679"/>
    </source>
</evidence>
<gene>
    <name evidence="4" type="ORF">AXF15_02785</name>
</gene>
<dbReference type="SUPFAM" id="SSF55729">
    <property type="entry name" value="Acyl-CoA N-acyltransferases (Nat)"/>
    <property type="match status" value="1"/>
</dbReference>
<reference evidence="5" key="1">
    <citation type="submission" date="2016-02" db="EMBL/GenBank/DDBJ databases">
        <authorList>
            <person name="Holder M.E."/>
            <person name="Ajami N.J."/>
            <person name="Petrosino J.F."/>
        </authorList>
    </citation>
    <scope>NUCLEOTIDE SEQUENCE [LARGE SCALE GENOMIC DNA]</scope>
    <source>
        <strain evidence="5">DSM 12838</strain>
    </source>
</reference>
<organism evidence="4 5">
    <name type="scientific">Desulfomicrobium orale DSM 12838</name>
    <dbReference type="NCBI Taxonomy" id="888061"/>
    <lineage>
        <taxon>Bacteria</taxon>
        <taxon>Pseudomonadati</taxon>
        <taxon>Thermodesulfobacteriota</taxon>
        <taxon>Desulfovibrionia</taxon>
        <taxon>Desulfovibrionales</taxon>
        <taxon>Desulfomicrobiaceae</taxon>
        <taxon>Desulfomicrobium</taxon>
    </lineage>
</organism>
<dbReference type="InterPro" id="IPR016181">
    <property type="entry name" value="Acyl_CoA_acyltransferase"/>
</dbReference>
<keyword evidence="2" id="KW-0012">Acyltransferase</keyword>
<sequence length="152" mass="16626">MGVRTRKHRGGEMNSLEFTVFANKDIRPEELTELFGSVGWGEAAAYSMADVERSLAAYPFIAHARDREGKLVGYISAFCDGSFSAFIGELAVHPSVQRQGIGTALLAKAEAYAGDVPIRINPFAGQEAFFSKRGYRSPARPVTYLFKKRSAA</sequence>
<evidence type="ECO:0000259" key="3">
    <source>
        <dbReference type="PROSITE" id="PS51186"/>
    </source>
</evidence>
<keyword evidence="5" id="KW-1185">Reference proteome</keyword>
<dbReference type="InterPro" id="IPR045039">
    <property type="entry name" value="NSI-like"/>
</dbReference>
<dbReference type="InterPro" id="IPR000182">
    <property type="entry name" value="GNAT_dom"/>
</dbReference>
<proteinExistence type="predicted"/>
<dbReference type="GO" id="GO:0005737">
    <property type="term" value="C:cytoplasm"/>
    <property type="evidence" value="ECO:0007669"/>
    <property type="project" value="TreeGrafter"/>
</dbReference>
<name>A0A0X8JNT8_9BACT</name>
<dbReference type="Proteomes" id="UP000063964">
    <property type="component" value="Chromosome"/>
</dbReference>
<dbReference type="PANTHER" id="PTHR43626">
    <property type="entry name" value="ACYL-COA N-ACYLTRANSFERASE"/>
    <property type="match status" value="1"/>
</dbReference>
<dbReference type="CDD" id="cd04301">
    <property type="entry name" value="NAT_SF"/>
    <property type="match status" value="1"/>
</dbReference>
<dbReference type="AlphaFoldDB" id="A0A0X8JNT8"/>
<dbReference type="Pfam" id="PF00583">
    <property type="entry name" value="Acetyltransf_1"/>
    <property type="match status" value="1"/>
</dbReference>
<dbReference type="EMBL" id="CP014230">
    <property type="protein sequence ID" value="AMD92137.1"/>
    <property type="molecule type" value="Genomic_DNA"/>
</dbReference>
<evidence type="ECO:0000313" key="5">
    <source>
        <dbReference type="Proteomes" id="UP000063964"/>
    </source>
</evidence>
<evidence type="ECO:0000313" key="4">
    <source>
        <dbReference type="EMBL" id="AMD92137.1"/>
    </source>
</evidence>
<dbReference type="STRING" id="888061.AXF15_02785"/>
<dbReference type="PROSITE" id="PS51186">
    <property type="entry name" value="GNAT"/>
    <property type="match status" value="1"/>
</dbReference>
<dbReference type="KEGG" id="doa:AXF15_02785"/>
<feature type="domain" description="N-acetyltransferase" evidence="3">
    <location>
        <begin position="24"/>
        <end position="152"/>
    </location>
</feature>
<dbReference type="Gene3D" id="3.40.630.30">
    <property type="match status" value="1"/>
</dbReference>
<protein>
    <recommendedName>
        <fullName evidence="3">N-acetyltransferase domain-containing protein</fullName>
    </recommendedName>
</protein>
<keyword evidence="1" id="KW-0808">Transferase</keyword>